<evidence type="ECO:0000313" key="6">
    <source>
        <dbReference type="Proteomes" id="UP000199012"/>
    </source>
</evidence>
<sequence length="290" mass="31145">MTTTTTPPTTTGAPLDVPDLLARLTLEEKVSLLDGSDFWRTLAVERLGIGTVMVADGPHGLRAQHEEGDHLGGLEAAPAVAFPPAAATASSWDVALLGRVGRALAEEARALGVSVVLGPGVNMKRSPLCGRNFEYFSEDPFLAGHLAAALVDGVQAHGVGTSLKHVAANNQETDRMSVSAEVDERTLREIYLPAFETVVTRSQPWTVMCSYNRINGVYASQDPWLLTTVLRDEWGFEGLVVSDWAPSTTETAPWPRASTSRCRPPAASVPPRCTGPWRPGPSRRPRSTAR</sequence>
<feature type="compositionally biased region" description="Basic residues" evidence="3">
    <location>
        <begin position="281"/>
        <end position="290"/>
    </location>
</feature>
<comment type="similarity">
    <text evidence="1">Belongs to the glycosyl hydrolase 3 family.</text>
</comment>
<dbReference type="Pfam" id="PF00933">
    <property type="entry name" value="Glyco_hydro_3"/>
    <property type="match status" value="1"/>
</dbReference>
<dbReference type="EMBL" id="FOKA01000009">
    <property type="protein sequence ID" value="SFB18486.1"/>
    <property type="molecule type" value="Genomic_DNA"/>
</dbReference>
<feature type="compositionally biased region" description="Polar residues" evidence="3">
    <location>
        <begin position="247"/>
        <end position="261"/>
    </location>
</feature>
<dbReference type="PRINTS" id="PR00133">
    <property type="entry name" value="GLHYDRLASE3"/>
</dbReference>
<feature type="domain" description="Glycoside hydrolase family 3 N-terminal" evidence="4">
    <location>
        <begin position="79"/>
        <end position="245"/>
    </location>
</feature>
<dbReference type="GO" id="GO:0005975">
    <property type="term" value="P:carbohydrate metabolic process"/>
    <property type="evidence" value="ECO:0007669"/>
    <property type="project" value="InterPro"/>
</dbReference>
<dbReference type="Proteomes" id="UP000199012">
    <property type="component" value="Unassembled WGS sequence"/>
</dbReference>
<evidence type="ECO:0000313" key="5">
    <source>
        <dbReference type="EMBL" id="SFB18486.1"/>
    </source>
</evidence>
<accession>A0A1I0Z051</accession>
<name>A0A1I0Z051_9CELL</name>
<keyword evidence="6" id="KW-1185">Reference proteome</keyword>
<dbReference type="PANTHER" id="PTHR42715">
    <property type="entry name" value="BETA-GLUCOSIDASE"/>
    <property type="match status" value="1"/>
</dbReference>
<evidence type="ECO:0000256" key="1">
    <source>
        <dbReference type="ARBA" id="ARBA00005336"/>
    </source>
</evidence>
<dbReference type="STRING" id="988821.SAMN05421867_10956"/>
<dbReference type="InterPro" id="IPR050288">
    <property type="entry name" value="Cellulose_deg_GH3"/>
</dbReference>
<evidence type="ECO:0000256" key="2">
    <source>
        <dbReference type="ARBA" id="ARBA00022801"/>
    </source>
</evidence>
<dbReference type="InterPro" id="IPR017853">
    <property type="entry name" value="GH"/>
</dbReference>
<reference evidence="6" key="1">
    <citation type="submission" date="2016-10" db="EMBL/GenBank/DDBJ databases">
        <authorList>
            <person name="Varghese N."/>
            <person name="Submissions S."/>
        </authorList>
    </citation>
    <scope>NUCLEOTIDE SEQUENCE [LARGE SCALE GENOMIC DNA]</scope>
    <source>
        <strain evidence="6">CGMCC 4.6945</strain>
    </source>
</reference>
<dbReference type="RefSeq" id="WP_308439481.1">
    <property type="nucleotide sequence ID" value="NZ_BONM01000004.1"/>
</dbReference>
<dbReference type="PANTHER" id="PTHR42715:SF10">
    <property type="entry name" value="BETA-GLUCOSIDASE"/>
    <property type="match status" value="1"/>
</dbReference>
<dbReference type="Gene3D" id="3.20.20.300">
    <property type="entry name" value="Glycoside hydrolase, family 3, N-terminal domain"/>
    <property type="match status" value="1"/>
</dbReference>
<evidence type="ECO:0000259" key="4">
    <source>
        <dbReference type="Pfam" id="PF00933"/>
    </source>
</evidence>
<dbReference type="InterPro" id="IPR001764">
    <property type="entry name" value="Glyco_hydro_3_N"/>
</dbReference>
<keyword evidence="2" id="KW-0378">Hydrolase</keyword>
<evidence type="ECO:0000256" key="3">
    <source>
        <dbReference type="SAM" id="MobiDB-lite"/>
    </source>
</evidence>
<dbReference type="GO" id="GO:0004553">
    <property type="term" value="F:hydrolase activity, hydrolyzing O-glycosyl compounds"/>
    <property type="evidence" value="ECO:0007669"/>
    <property type="project" value="InterPro"/>
</dbReference>
<protein>
    <submittedName>
        <fullName evidence="5">Beta-glucosidase</fullName>
    </submittedName>
</protein>
<dbReference type="SUPFAM" id="SSF51445">
    <property type="entry name" value="(Trans)glycosidases"/>
    <property type="match status" value="1"/>
</dbReference>
<dbReference type="InterPro" id="IPR036962">
    <property type="entry name" value="Glyco_hydro_3_N_sf"/>
</dbReference>
<proteinExistence type="inferred from homology"/>
<organism evidence="5 6">
    <name type="scientific">Cellulomonas marina</name>
    <dbReference type="NCBI Taxonomy" id="988821"/>
    <lineage>
        <taxon>Bacteria</taxon>
        <taxon>Bacillati</taxon>
        <taxon>Actinomycetota</taxon>
        <taxon>Actinomycetes</taxon>
        <taxon>Micrococcales</taxon>
        <taxon>Cellulomonadaceae</taxon>
        <taxon>Cellulomonas</taxon>
    </lineage>
</organism>
<feature type="region of interest" description="Disordered" evidence="3">
    <location>
        <begin position="247"/>
        <end position="290"/>
    </location>
</feature>
<gene>
    <name evidence="5" type="ORF">SAMN05421867_10956</name>
</gene>
<dbReference type="AlphaFoldDB" id="A0A1I0Z051"/>